<dbReference type="EMBL" id="JAGGLJ010000001">
    <property type="protein sequence ID" value="MBP2024491.1"/>
    <property type="molecule type" value="Genomic_DNA"/>
</dbReference>
<feature type="transmembrane region" description="Helical" evidence="7">
    <location>
        <begin position="115"/>
        <end position="135"/>
    </location>
</feature>
<dbReference type="RefSeq" id="WP_210059801.1">
    <property type="nucleotide sequence ID" value="NZ_JAGGLJ010000001.1"/>
</dbReference>
<keyword evidence="6 7" id="KW-0472">Membrane</keyword>
<proteinExistence type="inferred from homology"/>
<evidence type="ECO:0000256" key="5">
    <source>
        <dbReference type="ARBA" id="ARBA00022989"/>
    </source>
</evidence>
<evidence type="ECO:0000256" key="3">
    <source>
        <dbReference type="ARBA" id="ARBA00022475"/>
    </source>
</evidence>
<accession>A0ABS4K9N5</accession>
<evidence type="ECO:0000256" key="2">
    <source>
        <dbReference type="ARBA" id="ARBA00005262"/>
    </source>
</evidence>
<gene>
    <name evidence="8" type="ORF">J2Z71_000006</name>
</gene>
<organism evidence="8 9">
    <name type="scientific">Peptoniphilus stercorisuis</name>
    <dbReference type="NCBI Taxonomy" id="1436965"/>
    <lineage>
        <taxon>Bacteria</taxon>
        <taxon>Bacillati</taxon>
        <taxon>Bacillota</taxon>
        <taxon>Tissierellia</taxon>
        <taxon>Tissierellales</taxon>
        <taxon>Peptoniphilaceae</taxon>
        <taxon>Peptoniphilus</taxon>
    </lineage>
</organism>
<name>A0ABS4K9N5_9FIRM</name>
<reference evidence="8 9" key="1">
    <citation type="submission" date="2021-03" db="EMBL/GenBank/DDBJ databases">
        <title>Genomic Encyclopedia of Type Strains, Phase IV (KMG-IV): sequencing the most valuable type-strain genomes for metagenomic binning, comparative biology and taxonomic classification.</title>
        <authorList>
            <person name="Goeker M."/>
        </authorList>
    </citation>
    <scope>NUCLEOTIDE SEQUENCE [LARGE SCALE GENOMIC DNA]</scope>
    <source>
        <strain evidence="8 9">DSM 27563</strain>
    </source>
</reference>
<keyword evidence="9" id="KW-1185">Reference proteome</keyword>
<protein>
    <submittedName>
        <fullName evidence="8">Chromate transporter</fullName>
    </submittedName>
</protein>
<dbReference type="Proteomes" id="UP001519306">
    <property type="component" value="Unassembled WGS sequence"/>
</dbReference>
<evidence type="ECO:0000313" key="8">
    <source>
        <dbReference type="EMBL" id="MBP2024491.1"/>
    </source>
</evidence>
<evidence type="ECO:0000256" key="7">
    <source>
        <dbReference type="SAM" id="Phobius"/>
    </source>
</evidence>
<keyword evidence="3" id="KW-1003">Cell membrane</keyword>
<evidence type="ECO:0000256" key="1">
    <source>
        <dbReference type="ARBA" id="ARBA00004651"/>
    </source>
</evidence>
<dbReference type="PANTHER" id="PTHR43663:SF1">
    <property type="entry name" value="CHROMATE TRANSPORTER"/>
    <property type="match status" value="1"/>
</dbReference>
<evidence type="ECO:0000313" key="9">
    <source>
        <dbReference type="Proteomes" id="UP001519306"/>
    </source>
</evidence>
<dbReference type="InterPro" id="IPR003370">
    <property type="entry name" value="Chromate_transpt"/>
</dbReference>
<dbReference type="InterPro" id="IPR052518">
    <property type="entry name" value="CHR_Transporter"/>
</dbReference>
<evidence type="ECO:0000256" key="4">
    <source>
        <dbReference type="ARBA" id="ARBA00022692"/>
    </source>
</evidence>
<dbReference type="PANTHER" id="PTHR43663">
    <property type="entry name" value="CHROMATE TRANSPORT PROTEIN-RELATED"/>
    <property type="match status" value="1"/>
</dbReference>
<feature type="transmembrane region" description="Helical" evidence="7">
    <location>
        <begin position="12"/>
        <end position="33"/>
    </location>
</feature>
<comment type="caution">
    <text evidence="8">The sequence shown here is derived from an EMBL/GenBank/DDBJ whole genome shotgun (WGS) entry which is preliminary data.</text>
</comment>
<feature type="transmembrane region" description="Helical" evidence="7">
    <location>
        <begin position="85"/>
        <end position="103"/>
    </location>
</feature>
<keyword evidence="4 7" id="KW-0812">Transmembrane</keyword>
<comment type="subcellular location">
    <subcellularLocation>
        <location evidence="1">Cell membrane</location>
        <topology evidence="1">Multi-pass membrane protein</topology>
    </subcellularLocation>
</comment>
<evidence type="ECO:0000256" key="6">
    <source>
        <dbReference type="ARBA" id="ARBA00023136"/>
    </source>
</evidence>
<keyword evidence="5 7" id="KW-1133">Transmembrane helix</keyword>
<feature type="transmembrane region" description="Helical" evidence="7">
    <location>
        <begin position="142"/>
        <end position="160"/>
    </location>
</feature>
<comment type="similarity">
    <text evidence="2">Belongs to the chromate ion transporter (CHR) (TC 2.A.51) family.</text>
</comment>
<sequence>MKEKNISLFKLFITFFKISALTFGGGYTIIPVINNVFVNDLNLIKEDEMLDIIALAQSGPGAITISTSILTGYRLRGAKGAITSLIASSLPCLLILSLVSLFYQEFKTNFYIKSALDGISGVICAMLFISVFNMAKSSYKNYPIFSVVVMILIFFLGYTLSIHTAPLILLSALLGFNVFFILNRGDNID</sequence>
<dbReference type="Pfam" id="PF02417">
    <property type="entry name" value="Chromate_transp"/>
    <property type="match status" value="1"/>
</dbReference>